<comment type="caution">
    <text evidence="4">The sequence shown here is derived from an EMBL/GenBank/DDBJ whole genome shotgun (WGS) entry which is preliminary data.</text>
</comment>
<dbReference type="GO" id="GO:0031412">
    <property type="term" value="P:gas vesicle organization"/>
    <property type="evidence" value="ECO:0007669"/>
    <property type="project" value="InterPro"/>
</dbReference>
<reference evidence="5 6" key="1">
    <citation type="submission" date="2016-10" db="EMBL/GenBank/DDBJ databases">
        <authorList>
            <person name="Varghese N."/>
            <person name="Submissions S."/>
        </authorList>
    </citation>
    <scope>NUCLEOTIDE SEQUENCE [LARGE SCALE GENOMIC DNA]</scope>
    <source>
        <strain evidence="5 6">DSM 2260</strain>
    </source>
</reference>
<proteinExistence type="inferred from homology"/>
<dbReference type="InterPro" id="IPR007805">
    <property type="entry name" value="GvpK"/>
</dbReference>
<dbReference type="Pfam" id="PF05121">
    <property type="entry name" value="GvpK"/>
    <property type="match status" value="1"/>
</dbReference>
<dbReference type="Proteomes" id="UP000321224">
    <property type="component" value="Unassembled WGS sequence"/>
</dbReference>
<evidence type="ECO:0000313" key="6">
    <source>
        <dbReference type="Proteomes" id="UP000198717"/>
    </source>
</evidence>
<dbReference type="Proteomes" id="UP000198717">
    <property type="component" value="Unassembled WGS sequence"/>
</dbReference>
<protein>
    <submittedName>
        <fullName evidence="4">Gas vesicle protein GvpK</fullName>
    </submittedName>
    <submittedName>
        <fullName evidence="5">Gas vesicle protein K</fullName>
    </submittedName>
</protein>
<accession>A0A511HC81</accession>
<dbReference type="EMBL" id="FNAJ01000003">
    <property type="protein sequence ID" value="SDD87979.1"/>
    <property type="molecule type" value="Genomic_DNA"/>
</dbReference>
<evidence type="ECO:0000256" key="3">
    <source>
        <dbReference type="ARBA" id="ARBA00035659"/>
    </source>
</evidence>
<evidence type="ECO:0000256" key="2">
    <source>
        <dbReference type="ARBA" id="ARBA00035108"/>
    </source>
</evidence>
<comment type="similarity">
    <text evidence="3">Belongs to the gas vesicle GvpK family.</text>
</comment>
<dbReference type="RefSeq" id="WP_090488917.1">
    <property type="nucleotide sequence ID" value="NZ_BJVY01000014.1"/>
</dbReference>
<dbReference type="PANTHER" id="PTHR40137">
    <property type="entry name" value="PROTEIN GVPK 1"/>
    <property type="match status" value="1"/>
</dbReference>
<keyword evidence="1" id="KW-0304">Gas vesicle</keyword>
<dbReference type="PANTHER" id="PTHR40137:SF2">
    <property type="entry name" value="PROTEIN GVPK 1"/>
    <property type="match status" value="1"/>
</dbReference>
<reference evidence="4 7" key="2">
    <citation type="submission" date="2019-07" db="EMBL/GenBank/DDBJ databases">
        <title>Whole genome shotgun sequence of Myxococcus virescens NBRC 100334.</title>
        <authorList>
            <person name="Hosoyama A."/>
            <person name="Uohara A."/>
            <person name="Ohji S."/>
            <person name="Ichikawa N."/>
        </authorList>
    </citation>
    <scope>NUCLEOTIDE SEQUENCE [LARGE SCALE GENOMIC DNA]</scope>
    <source>
        <strain evidence="4 7">NBRC 100334</strain>
    </source>
</reference>
<dbReference type="GO" id="GO:0031411">
    <property type="term" value="C:gas vesicle"/>
    <property type="evidence" value="ECO:0007669"/>
    <property type="project" value="UniProtKB-SubCell"/>
</dbReference>
<keyword evidence="6" id="KW-1185">Reference proteome</keyword>
<comment type="subcellular location">
    <subcellularLocation>
        <location evidence="2">Gas vesicle</location>
    </subcellularLocation>
</comment>
<sequence>MAVEGAPQAVEELARALEPTKPPKLELDEENVQAGLVRLVLAVVELIRQLLERQALRRIDAGSLSEEQIERLGVTFLRLQEQMDALKKQFHLTDEDLNLDLGPLGTTL</sequence>
<evidence type="ECO:0000313" key="4">
    <source>
        <dbReference type="EMBL" id="GEL71157.1"/>
    </source>
</evidence>
<name>A0A511HC81_9BACT</name>
<evidence type="ECO:0000313" key="5">
    <source>
        <dbReference type="EMBL" id="SDD87979.1"/>
    </source>
</evidence>
<dbReference type="AlphaFoldDB" id="A0A511HC81"/>
<gene>
    <name evidence="4" type="primary">gvpK</name>
    <name evidence="4" type="ORF">MVI01_29410</name>
    <name evidence="5" type="ORF">SAMN04488504_10364</name>
</gene>
<evidence type="ECO:0000256" key="1">
    <source>
        <dbReference type="ARBA" id="ARBA00022987"/>
    </source>
</evidence>
<dbReference type="EMBL" id="BJVY01000014">
    <property type="protein sequence ID" value="GEL71157.1"/>
    <property type="molecule type" value="Genomic_DNA"/>
</dbReference>
<organism evidence="4 7">
    <name type="scientific">Myxococcus virescens</name>
    <dbReference type="NCBI Taxonomy" id="83456"/>
    <lineage>
        <taxon>Bacteria</taxon>
        <taxon>Pseudomonadati</taxon>
        <taxon>Myxococcota</taxon>
        <taxon>Myxococcia</taxon>
        <taxon>Myxococcales</taxon>
        <taxon>Cystobacterineae</taxon>
        <taxon>Myxococcaceae</taxon>
        <taxon>Myxococcus</taxon>
    </lineage>
</organism>
<evidence type="ECO:0000313" key="7">
    <source>
        <dbReference type="Proteomes" id="UP000321224"/>
    </source>
</evidence>